<dbReference type="Proteomes" id="UP001054801">
    <property type="component" value="Chromosome"/>
</dbReference>
<organism evidence="3 4">
    <name type="scientific">Thiothrix winogradskyi</name>
    <dbReference type="NCBI Taxonomy" id="96472"/>
    <lineage>
        <taxon>Bacteria</taxon>
        <taxon>Pseudomonadati</taxon>
        <taxon>Pseudomonadota</taxon>
        <taxon>Gammaproteobacteria</taxon>
        <taxon>Thiotrichales</taxon>
        <taxon>Thiotrichaceae</taxon>
        <taxon>Thiothrix</taxon>
    </lineage>
</organism>
<keyword evidence="1" id="KW-0472">Membrane</keyword>
<reference evidence="3" key="1">
    <citation type="journal article" date="2022" name="Microorganisms">
        <title>Two New Species of Filamentous Sulfur Bacteria of the Genus Thiothrix, Thiothrix winogradskyi sp. nov. and 'Candidatus Thiothrix sulfatifontis' sp. nov.</title>
        <authorList>
            <person name="Ravin N.V."/>
            <person name="Rossetti S."/>
            <person name="Beletsky A.V."/>
            <person name="Kadnikov V.V."/>
            <person name="Rudenko T.S."/>
            <person name="Smolyakov D.D."/>
            <person name="Moskvitina M.I."/>
            <person name="Gureeva M.V."/>
            <person name="Mardanov A.V."/>
            <person name="Grabovich M.Y."/>
        </authorList>
    </citation>
    <scope>NUCLEOTIDE SEQUENCE</scope>
    <source>
        <strain evidence="3">CT3</strain>
    </source>
</reference>
<dbReference type="Gene3D" id="3.90.1580.10">
    <property type="entry name" value="paralog of FGE (formylglycine-generating enzyme)"/>
    <property type="match status" value="1"/>
</dbReference>
<evidence type="ECO:0000313" key="4">
    <source>
        <dbReference type="Proteomes" id="UP001054801"/>
    </source>
</evidence>
<dbReference type="SUPFAM" id="SSF56436">
    <property type="entry name" value="C-type lectin-like"/>
    <property type="match status" value="1"/>
</dbReference>
<feature type="transmembrane region" description="Helical" evidence="1">
    <location>
        <begin position="97"/>
        <end position="120"/>
    </location>
</feature>
<protein>
    <submittedName>
        <fullName evidence="3">Formylglycine-generating enzyme family protein</fullName>
    </submittedName>
</protein>
<sequence>MIEKQTISNIFLLPVLGLIAGVGSGFLLLHDGTLPVWVTIVLAILLALVAWWQTGCINTHLVGASPAGDSLVTTTTTAARESPARQAPTRTRCWKYWLVRLGVFLLAVMVGITGQVAWWWAQDDQPWWRLGFVPLPTMVEIPAGEFQMGSENGDSDEKPIHTVTIKQPFRMSQHEITFAEYDYYVWLMKQNEVEFSDDKVEFPDDEKWGRDTRPVINVSWDDAQGYVNWLSKETGESCRLPTEAEWEYAARAGTTTDYFWGDDVGKNNANCADCGSEWDRKQTAPVGSFKPNQWGLQDMHGNVWEWTQDCWHDNYTDAPKDSTAWESNGDCGRRVVRGGAWYYYSSDLYSSGRFDLERDYRDSIIGFRVVCGLPLPVR</sequence>
<feature type="transmembrane region" description="Helical" evidence="1">
    <location>
        <begin position="34"/>
        <end position="52"/>
    </location>
</feature>
<proteinExistence type="predicted"/>
<dbReference type="PANTHER" id="PTHR23150:SF35">
    <property type="entry name" value="BLL6746 PROTEIN"/>
    <property type="match status" value="1"/>
</dbReference>
<feature type="transmembrane region" description="Helical" evidence="1">
    <location>
        <begin position="7"/>
        <end position="28"/>
    </location>
</feature>
<keyword evidence="4" id="KW-1185">Reference proteome</keyword>
<name>A0ABY3SXU5_9GAMM</name>
<keyword evidence="1" id="KW-0812">Transmembrane</keyword>
<evidence type="ECO:0000259" key="2">
    <source>
        <dbReference type="Pfam" id="PF03781"/>
    </source>
</evidence>
<keyword evidence="1" id="KW-1133">Transmembrane helix</keyword>
<gene>
    <name evidence="3" type="ORF">L2Y54_17565</name>
</gene>
<evidence type="ECO:0000256" key="1">
    <source>
        <dbReference type="SAM" id="Phobius"/>
    </source>
</evidence>
<dbReference type="EMBL" id="CP091244">
    <property type="protein sequence ID" value="UJS23727.1"/>
    <property type="molecule type" value="Genomic_DNA"/>
</dbReference>
<dbReference type="Pfam" id="PF03781">
    <property type="entry name" value="FGE-sulfatase"/>
    <property type="match status" value="1"/>
</dbReference>
<dbReference type="InterPro" id="IPR042095">
    <property type="entry name" value="SUMF_sf"/>
</dbReference>
<dbReference type="PANTHER" id="PTHR23150">
    <property type="entry name" value="SULFATASE MODIFYING FACTOR 1, 2"/>
    <property type="match status" value="1"/>
</dbReference>
<accession>A0ABY3SXU5</accession>
<feature type="domain" description="Sulfatase-modifying factor enzyme-like" evidence="2">
    <location>
        <begin position="135"/>
        <end position="370"/>
    </location>
</feature>
<dbReference type="InterPro" id="IPR051043">
    <property type="entry name" value="Sulfatase_Mod_Factor_Kinase"/>
</dbReference>
<dbReference type="RefSeq" id="WP_236497928.1">
    <property type="nucleotide sequence ID" value="NZ_CP091244.1"/>
</dbReference>
<evidence type="ECO:0000313" key="3">
    <source>
        <dbReference type="EMBL" id="UJS23727.1"/>
    </source>
</evidence>
<dbReference type="InterPro" id="IPR005532">
    <property type="entry name" value="SUMF_dom"/>
</dbReference>
<dbReference type="InterPro" id="IPR016187">
    <property type="entry name" value="CTDL_fold"/>
</dbReference>